<dbReference type="CDD" id="cd04821">
    <property type="entry name" value="PA_M28_1_2"/>
    <property type="match status" value="1"/>
</dbReference>
<dbReference type="Proteomes" id="UP000297549">
    <property type="component" value="Unassembled WGS sequence"/>
</dbReference>
<keyword evidence="3" id="KW-0479">Metal-binding</keyword>
<evidence type="ECO:0000259" key="7">
    <source>
        <dbReference type="Pfam" id="PF04389"/>
    </source>
</evidence>
<evidence type="ECO:0000256" key="2">
    <source>
        <dbReference type="ARBA" id="ARBA00022670"/>
    </source>
</evidence>
<dbReference type="FunFam" id="3.40.630.10:FF:000088">
    <property type="entry name" value="Peptidase M20"/>
    <property type="match status" value="1"/>
</dbReference>
<evidence type="ECO:0000256" key="4">
    <source>
        <dbReference type="ARBA" id="ARBA00022729"/>
    </source>
</evidence>
<keyword evidence="1" id="KW-0031">Aminopeptidase</keyword>
<dbReference type="Gene3D" id="3.40.630.10">
    <property type="entry name" value="Zn peptidases"/>
    <property type="match status" value="1"/>
</dbReference>
<organism evidence="8 9">
    <name type="scientific">Hymenobacter aquaticus</name>
    <dbReference type="NCBI Taxonomy" id="1867101"/>
    <lineage>
        <taxon>Bacteria</taxon>
        <taxon>Pseudomonadati</taxon>
        <taxon>Bacteroidota</taxon>
        <taxon>Cytophagia</taxon>
        <taxon>Cytophagales</taxon>
        <taxon>Hymenobacteraceae</taxon>
        <taxon>Hymenobacter</taxon>
    </lineage>
</organism>
<name>A0A4Z0Q4E5_9BACT</name>
<keyword evidence="2" id="KW-0645">Protease</keyword>
<dbReference type="SUPFAM" id="SSF52025">
    <property type="entry name" value="PA domain"/>
    <property type="match status" value="1"/>
</dbReference>
<dbReference type="Pfam" id="PF04389">
    <property type="entry name" value="Peptidase_M28"/>
    <property type="match status" value="1"/>
</dbReference>
<accession>A0A4Z0Q4E5</accession>
<sequence length="677" mass="71957">MPGPNPKAACTCTGPTTSSTAEPNAAGLPAGCACPGWAARHPDPGAGSRAVPRARPAAWVATAGHRAAASPAGRGRGKQETYLPCRYACLFYALPRLLMPVPAVCSLFRHSAAPALLLAAALGGCQPRPAATTAAAATAEAIPAAQPAAAASAATPPAISAASIGQYLQAVAADEMLGRKPFTAGEERITAYLAAEFRKLGLQPAPGGSYFQPVPMVEVTGTPSATMVVAGKGAKLSLQYKTDFVAFTQREQEAVALTNSPLVFAGYGVVAPEYGWDDYAGLDVQGKTVVVLVNDPGNAGNDTTFFKGKAMTYYGRWTYKYEEAARHGAAGVLIVHDTQPAAYPWSVVLSGAVSPKLRAQTANKGADKCALEGWLTLDAAKRLFTAAGQRYDQLYAAANQRGFRPRALNGLTVTAGIRNKLRRQTSKNVLAVLPGTTRPDEYIIYSAHWDHFGVGKAIAGDSIYNGAVDNGTGLAALLSIADAFQKSPEKPQRSIVFLAVTGEEQGLLGSAYYAQHPPFPLSKTVADLNMDMLWPYGEMKDLTVIGYGQSELEDYARAAAREQGRYVLPDQTPETGMFYRSDHFNFAHVGVPSLYASGGFESRTGGKETIARQRQNYTATMYHKPADQFDPSWDLAGIAQDAQLYFRVGQRLAAETTFPQWRPGSEFKGARDKSLGR</sequence>
<dbReference type="OrthoDB" id="844214at2"/>
<gene>
    <name evidence="8" type="ORF">E5K00_03835</name>
</gene>
<evidence type="ECO:0000256" key="3">
    <source>
        <dbReference type="ARBA" id="ARBA00022723"/>
    </source>
</evidence>
<comment type="caution">
    <text evidence="8">The sequence shown here is derived from an EMBL/GenBank/DDBJ whole genome shotgun (WGS) entry which is preliminary data.</text>
</comment>
<keyword evidence="6" id="KW-0862">Zinc</keyword>
<dbReference type="SUPFAM" id="SSF53187">
    <property type="entry name" value="Zn-dependent exopeptidases"/>
    <property type="match status" value="1"/>
</dbReference>
<evidence type="ECO:0000256" key="1">
    <source>
        <dbReference type="ARBA" id="ARBA00022438"/>
    </source>
</evidence>
<dbReference type="CDD" id="cd05660">
    <property type="entry name" value="M28_like_PA"/>
    <property type="match status" value="1"/>
</dbReference>
<dbReference type="Gene3D" id="3.50.30.30">
    <property type="match status" value="1"/>
</dbReference>
<dbReference type="AlphaFoldDB" id="A0A4Z0Q4E5"/>
<reference evidence="8 9" key="1">
    <citation type="submission" date="2019-04" db="EMBL/GenBank/DDBJ databases">
        <authorList>
            <person name="Feng G."/>
            <person name="Zhang J."/>
            <person name="Zhu H."/>
        </authorList>
    </citation>
    <scope>NUCLEOTIDE SEQUENCE [LARGE SCALE GENOMIC DNA]</scope>
    <source>
        <strain evidence="8 9">JCM 31653</strain>
    </source>
</reference>
<protein>
    <submittedName>
        <fullName evidence="8">M28 family peptidase</fullName>
    </submittedName>
</protein>
<proteinExistence type="predicted"/>
<keyword evidence="9" id="KW-1185">Reference proteome</keyword>
<dbReference type="GO" id="GO:0008235">
    <property type="term" value="F:metalloexopeptidase activity"/>
    <property type="evidence" value="ECO:0007669"/>
    <property type="project" value="InterPro"/>
</dbReference>
<feature type="domain" description="Peptidase M28" evidence="7">
    <location>
        <begin position="428"/>
        <end position="645"/>
    </location>
</feature>
<evidence type="ECO:0000313" key="8">
    <source>
        <dbReference type="EMBL" id="TGE24356.1"/>
    </source>
</evidence>
<evidence type="ECO:0000256" key="6">
    <source>
        <dbReference type="ARBA" id="ARBA00022833"/>
    </source>
</evidence>
<dbReference type="GO" id="GO:0004177">
    <property type="term" value="F:aminopeptidase activity"/>
    <property type="evidence" value="ECO:0007669"/>
    <property type="project" value="UniProtKB-KW"/>
</dbReference>
<keyword evidence="5" id="KW-0378">Hydrolase</keyword>
<dbReference type="GO" id="GO:0046872">
    <property type="term" value="F:metal ion binding"/>
    <property type="evidence" value="ECO:0007669"/>
    <property type="project" value="UniProtKB-KW"/>
</dbReference>
<dbReference type="InterPro" id="IPR045175">
    <property type="entry name" value="M28_fam"/>
</dbReference>
<dbReference type="PROSITE" id="PS51257">
    <property type="entry name" value="PROKAR_LIPOPROTEIN"/>
    <property type="match status" value="1"/>
</dbReference>
<dbReference type="GO" id="GO:0006508">
    <property type="term" value="P:proteolysis"/>
    <property type="evidence" value="ECO:0007669"/>
    <property type="project" value="UniProtKB-KW"/>
</dbReference>
<evidence type="ECO:0000256" key="5">
    <source>
        <dbReference type="ARBA" id="ARBA00022801"/>
    </source>
</evidence>
<evidence type="ECO:0000313" key="9">
    <source>
        <dbReference type="Proteomes" id="UP000297549"/>
    </source>
</evidence>
<dbReference type="EMBL" id="SRLC01000001">
    <property type="protein sequence ID" value="TGE24356.1"/>
    <property type="molecule type" value="Genomic_DNA"/>
</dbReference>
<dbReference type="InterPro" id="IPR007484">
    <property type="entry name" value="Peptidase_M28"/>
</dbReference>
<keyword evidence="4" id="KW-0732">Signal</keyword>
<dbReference type="PANTHER" id="PTHR12147:SF56">
    <property type="entry name" value="AMINOPEPTIDASE YDR415C-RELATED"/>
    <property type="match status" value="1"/>
</dbReference>
<dbReference type="InterPro" id="IPR046450">
    <property type="entry name" value="PA_dom_sf"/>
</dbReference>
<dbReference type="PANTHER" id="PTHR12147">
    <property type="entry name" value="METALLOPEPTIDASE M28 FAMILY MEMBER"/>
    <property type="match status" value="1"/>
</dbReference>